<evidence type="ECO:0000313" key="2">
    <source>
        <dbReference type="EMBL" id="OQQ84458.1"/>
    </source>
</evidence>
<dbReference type="Proteomes" id="UP000192638">
    <property type="component" value="Unassembled WGS sequence"/>
</dbReference>
<comment type="caution">
    <text evidence="2">The sequence shown here is derived from an EMBL/GenBank/DDBJ whole genome shotgun (WGS) entry which is preliminary data.</text>
</comment>
<sequence>MDNSIYRDETPMTGDYILNDIGTIAEAIRHKKHGVDTRDAMAQSLEKMGLLAMQGIKDPNSVARQAYDMAMSTQQENRTGFIENKNRIDKLTTATNVDVSKEMLDARVGAGSQGGFTYDNLGNAIRGQINLLSEQLDLSKLTRTVTIVANESGKYISASGNVASASGFSISKEISLLAGETLYVQASGYLTNIAIVAKKENSSYVSLIKSIDSVNRKYSYQAREDVTVVISYNEQYEHSAFITSSLFDEITLKSDRLAPNLKVDWIHGNFVSGKGNYSSSDSFKVSMPIKLQRGDVLNFTAKGYLTNVALIALFNPEENTYTPVLVSEDSNQRQYSFEILQNGLYVISTDVNTEYSPIFVTKSKEENLADISMFSSIGVIGDSYASGELAFDENYVDHYEISWGQILGRKNGINVTNFSKGGLTTQTWLTNEHGLSLLNSSPKCDLYILALGINDYSRGKEAYLGTTSDISTQSDTFYGNYSKIINAIKSKAPDSKIIISTIAYKSDLTDKYNDAIKKLATHFNIPVIDQQTEPFFSSDYYLNHMQGGHPTGPVYSGMAKAMQNLIEQSMSDNLSYFETFKK</sequence>
<gene>
    <name evidence="2" type="ORF">B6U60_03930</name>
</gene>
<dbReference type="AlphaFoldDB" id="A0A1V9QUE1"/>
<dbReference type="Pfam" id="PF13472">
    <property type="entry name" value="Lipase_GDSL_2"/>
    <property type="match status" value="1"/>
</dbReference>
<organism evidence="2 3">
    <name type="scientific">Ligilactobacillus salivarius</name>
    <dbReference type="NCBI Taxonomy" id="1624"/>
    <lineage>
        <taxon>Bacteria</taxon>
        <taxon>Bacillati</taxon>
        <taxon>Bacillota</taxon>
        <taxon>Bacilli</taxon>
        <taxon>Lactobacillales</taxon>
        <taxon>Lactobacillaceae</taxon>
        <taxon>Ligilactobacillus</taxon>
    </lineage>
</organism>
<reference evidence="2 3" key="1">
    <citation type="submission" date="2017-03" db="EMBL/GenBank/DDBJ databases">
        <title>Phylogenomics and comparative genomics of Lactobacillus salivarius, a mammalian gut commensal.</title>
        <authorList>
            <person name="Harris H.M."/>
        </authorList>
    </citation>
    <scope>NUCLEOTIDE SEQUENCE [LARGE SCALE GENOMIC DNA]</scope>
    <source>
        <strain evidence="2 3">LMG 14477</strain>
    </source>
</reference>
<dbReference type="SUPFAM" id="SSF52266">
    <property type="entry name" value="SGNH hydrolase"/>
    <property type="match status" value="1"/>
</dbReference>
<dbReference type="InterPro" id="IPR013830">
    <property type="entry name" value="SGNH_hydro"/>
</dbReference>
<protein>
    <recommendedName>
        <fullName evidence="1">SGNH hydrolase-type esterase domain-containing protein</fullName>
    </recommendedName>
</protein>
<proteinExistence type="predicted"/>
<accession>A0A1V9QUE1</accession>
<dbReference type="RefSeq" id="WP_081530441.1">
    <property type="nucleotide sequence ID" value="NZ_NBEB01000040.1"/>
</dbReference>
<evidence type="ECO:0000313" key="3">
    <source>
        <dbReference type="Proteomes" id="UP000192638"/>
    </source>
</evidence>
<name>A0A1V9QUE1_9LACO</name>
<feature type="domain" description="SGNH hydrolase-type esterase" evidence="1">
    <location>
        <begin position="379"/>
        <end position="551"/>
    </location>
</feature>
<dbReference type="InterPro" id="IPR036514">
    <property type="entry name" value="SGNH_hydro_sf"/>
</dbReference>
<dbReference type="CDD" id="cd00229">
    <property type="entry name" value="SGNH_hydrolase"/>
    <property type="match status" value="1"/>
</dbReference>
<dbReference type="Gene3D" id="3.40.50.1110">
    <property type="entry name" value="SGNH hydrolase"/>
    <property type="match status" value="1"/>
</dbReference>
<evidence type="ECO:0000259" key="1">
    <source>
        <dbReference type="Pfam" id="PF13472"/>
    </source>
</evidence>
<dbReference type="EMBL" id="NBEB01000040">
    <property type="protein sequence ID" value="OQQ84458.1"/>
    <property type="molecule type" value="Genomic_DNA"/>
</dbReference>